<dbReference type="EMBL" id="CM023484">
    <property type="protein sequence ID" value="KAH6932126.1"/>
    <property type="molecule type" value="Genomic_DNA"/>
</dbReference>
<dbReference type="Proteomes" id="UP000821845">
    <property type="component" value="Chromosome 4"/>
</dbReference>
<name>A0ACB7SDK0_HYAAI</name>
<evidence type="ECO:0000313" key="2">
    <source>
        <dbReference type="Proteomes" id="UP000821845"/>
    </source>
</evidence>
<reference evidence="1" key="1">
    <citation type="submission" date="2020-05" db="EMBL/GenBank/DDBJ databases">
        <title>Large-scale comparative analyses of tick genomes elucidate their genetic diversity and vector capacities.</title>
        <authorList>
            <person name="Jia N."/>
            <person name="Wang J."/>
            <person name="Shi W."/>
            <person name="Du L."/>
            <person name="Sun Y."/>
            <person name="Zhan W."/>
            <person name="Jiang J."/>
            <person name="Wang Q."/>
            <person name="Zhang B."/>
            <person name="Ji P."/>
            <person name="Sakyi L.B."/>
            <person name="Cui X."/>
            <person name="Yuan T."/>
            <person name="Jiang B."/>
            <person name="Yang W."/>
            <person name="Lam T.T.-Y."/>
            <person name="Chang Q."/>
            <person name="Ding S."/>
            <person name="Wang X."/>
            <person name="Zhu J."/>
            <person name="Ruan X."/>
            <person name="Zhao L."/>
            <person name="Wei J."/>
            <person name="Que T."/>
            <person name="Du C."/>
            <person name="Cheng J."/>
            <person name="Dai P."/>
            <person name="Han X."/>
            <person name="Huang E."/>
            <person name="Gao Y."/>
            <person name="Liu J."/>
            <person name="Shao H."/>
            <person name="Ye R."/>
            <person name="Li L."/>
            <person name="Wei W."/>
            <person name="Wang X."/>
            <person name="Wang C."/>
            <person name="Yang T."/>
            <person name="Huo Q."/>
            <person name="Li W."/>
            <person name="Guo W."/>
            <person name="Chen H."/>
            <person name="Zhou L."/>
            <person name="Ni X."/>
            <person name="Tian J."/>
            <person name="Zhou Y."/>
            <person name="Sheng Y."/>
            <person name="Liu T."/>
            <person name="Pan Y."/>
            <person name="Xia L."/>
            <person name="Li J."/>
            <person name="Zhao F."/>
            <person name="Cao W."/>
        </authorList>
    </citation>
    <scope>NUCLEOTIDE SEQUENCE</scope>
    <source>
        <strain evidence="1">Hyas-2018</strain>
    </source>
</reference>
<accession>A0ACB7SDK0</accession>
<protein>
    <submittedName>
        <fullName evidence="1">Uncharacterized protein</fullName>
    </submittedName>
</protein>
<gene>
    <name evidence="1" type="ORF">HPB50_003029</name>
</gene>
<evidence type="ECO:0000313" key="1">
    <source>
        <dbReference type="EMBL" id="KAH6932126.1"/>
    </source>
</evidence>
<proteinExistence type="predicted"/>
<comment type="caution">
    <text evidence="1">The sequence shown here is derived from an EMBL/GenBank/DDBJ whole genome shotgun (WGS) entry which is preliminary data.</text>
</comment>
<keyword evidence="2" id="KW-1185">Reference proteome</keyword>
<sequence>MMREAYPGGLAVAVPGELRGYEELHRRYGKLNWSELFDDAIQLATKGFHIGAELANALKAGEKYTSSFANKTRQAFLNSHGKVLQKGDKLVQKDLAETLKAIAANGADYFYEGDLAKEIVQEVQENGKLQLPKWHSGVIIASDLANYSVSWVTPLNRTLKGNLTVFTTPPPGSGGIVSFVLGIMDAFRTTAEECLPENVTTFHRFAESCKFGYAKRALLGDVDFENCSKVLDEMTSKEEAEKVMRNINDTHTLSNLSSYGFVHQYARHDAGNSHATFWNRSDMIITISSTINHPFGSWIRTNSGVLLNNQMDSFSTPDELKRSGQQPASANFIKPKKRPMSSMAPTVIVDHDGTGLLALGGTGGSLLASGIALV</sequence>
<organism evidence="1 2">
    <name type="scientific">Hyalomma asiaticum</name>
    <name type="common">Tick</name>
    <dbReference type="NCBI Taxonomy" id="266040"/>
    <lineage>
        <taxon>Eukaryota</taxon>
        <taxon>Metazoa</taxon>
        <taxon>Ecdysozoa</taxon>
        <taxon>Arthropoda</taxon>
        <taxon>Chelicerata</taxon>
        <taxon>Arachnida</taxon>
        <taxon>Acari</taxon>
        <taxon>Parasitiformes</taxon>
        <taxon>Ixodida</taxon>
        <taxon>Ixodoidea</taxon>
        <taxon>Ixodidae</taxon>
        <taxon>Hyalomminae</taxon>
        <taxon>Hyalomma</taxon>
    </lineage>
</organism>